<evidence type="ECO:0000313" key="1">
    <source>
        <dbReference type="EMBL" id="CAE6789219.1"/>
    </source>
</evidence>
<dbReference type="EMBL" id="CAJNBJ010000018">
    <property type="protein sequence ID" value="CAE6789219.1"/>
    <property type="molecule type" value="Genomic_DNA"/>
</dbReference>
<evidence type="ECO:0000313" key="2">
    <source>
        <dbReference type="Proteomes" id="UP000675880"/>
    </source>
</evidence>
<organism evidence="1 2">
    <name type="scientific">Nitrospira defluvii</name>
    <dbReference type="NCBI Taxonomy" id="330214"/>
    <lineage>
        <taxon>Bacteria</taxon>
        <taxon>Pseudomonadati</taxon>
        <taxon>Nitrospirota</taxon>
        <taxon>Nitrospiria</taxon>
        <taxon>Nitrospirales</taxon>
        <taxon>Nitrospiraceae</taxon>
        <taxon>Nitrospira</taxon>
    </lineage>
</organism>
<reference evidence="1 2" key="1">
    <citation type="submission" date="2021-02" db="EMBL/GenBank/DDBJ databases">
        <authorList>
            <person name="Han P."/>
        </authorList>
    </citation>
    <scope>NUCLEOTIDE SEQUENCE [LARGE SCALE GENOMIC DNA]</scope>
    <source>
        <strain evidence="1">Candidatus Nitrospira sp. ZN2</strain>
    </source>
</reference>
<protein>
    <submittedName>
        <fullName evidence="1">Uncharacterized protein</fullName>
    </submittedName>
</protein>
<dbReference type="Proteomes" id="UP000675880">
    <property type="component" value="Unassembled WGS sequence"/>
</dbReference>
<keyword evidence="2" id="KW-1185">Reference proteome</keyword>
<name>A0ABM8S5C1_9BACT</name>
<gene>
    <name evidence="1" type="ORF">NSPZN2_50260</name>
</gene>
<accession>A0ABM8S5C1</accession>
<sequence>MQESMLLCPKEKLLPTIHIKLTEYVAEVMAHGCRANEESAGNILIGQALSE</sequence>
<proteinExistence type="predicted"/>
<comment type="caution">
    <text evidence="1">The sequence shown here is derived from an EMBL/GenBank/DDBJ whole genome shotgun (WGS) entry which is preliminary data.</text>
</comment>